<keyword evidence="3" id="KW-1185">Reference proteome</keyword>
<feature type="compositionally biased region" description="Polar residues" evidence="1">
    <location>
        <begin position="180"/>
        <end position="190"/>
    </location>
</feature>
<evidence type="ECO:0000313" key="3">
    <source>
        <dbReference type="Proteomes" id="UP000002036"/>
    </source>
</evidence>
<dbReference type="InParanoid" id="C5DDH4"/>
<dbReference type="KEGG" id="lth:KLTH0C01012g"/>
<name>C5DDH4_LACTC</name>
<dbReference type="OrthoDB" id="4035829at2759"/>
<dbReference type="OMA" id="CHAERSP"/>
<dbReference type="Proteomes" id="UP000002036">
    <property type="component" value="Chromosome C"/>
</dbReference>
<gene>
    <name evidence="2" type="ordered locus">KLTH0C01012g</name>
</gene>
<dbReference type="GeneID" id="8291131"/>
<evidence type="ECO:0000313" key="2">
    <source>
        <dbReference type="EMBL" id="CAR21835.1"/>
    </source>
</evidence>
<sequence length="377" mass="42985">MSYDSRSSILRRGFRLSSSRCQRRSTKGACKYKLKSISRATENYCVHHLAISVLMPFSRDWVDSQRTSPVPTRPGTVYLGKYSFSRDTLEETRNEEQITDFRTPPKSSRSFRTSIKRVFGKQALQQIEPHPDPTKRHHKFRRWLNTPEKEFTCTWSDFEDGLAPRTATTSDEARSERSSGNEVASMTHGTGESAYDTLRRERDDSSDVVFEMFSRMFLDSNSGATLHEDKLQSEPIKTAGSAPCARSKNRSGKRKHTILRKFRSTLRRSRPRETAGQFTLTEKYMGSDENLQRCLDDMDLMPFDLTAPSTAGNSGEFRDASAAAHGHETAFAGGFSDAERTYRRRFSNESYDSGFLPGALHVRKIRQCHAERSPHCE</sequence>
<dbReference type="EMBL" id="CU928167">
    <property type="protein sequence ID" value="CAR21835.1"/>
    <property type="molecule type" value="Genomic_DNA"/>
</dbReference>
<accession>C5DDH4</accession>
<reference evidence="2 3" key="1">
    <citation type="journal article" date="2009" name="Genome Res.">
        <title>Comparative genomics of protoploid Saccharomycetaceae.</title>
        <authorList>
            <consortium name="The Genolevures Consortium"/>
            <person name="Souciet J.-L."/>
            <person name="Dujon B."/>
            <person name="Gaillardin C."/>
            <person name="Johnston M."/>
            <person name="Baret P.V."/>
            <person name="Cliften P."/>
            <person name="Sherman D.J."/>
            <person name="Weissenbach J."/>
            <person name="Westhof E."/>
            <person name="Wincker P."/>
            <person name="Jubin C."/>
            <person name="Poulain J."/>
            <person name="Barbe V."/>
            <person name="Segurens B."/>
            <person name="Artiguenave F."/>
            <person name="Anthouard V."/>
            <person name="Vacherie B."/>
            <person name="Val M.-E."/>
            <person name="Fulton R.S."/>
            <person name="Minx P."/>
            <person name="Wilson R."/>
            <person name="Durrens P."/>
            <person name="Jean G."/>
            <person name="Marck C."/>
            <person name="Martin T."/>
            <person name="Nikolski M."/>
            <person name="Rolland T."/>
            <person name="Seret M.-L."/>
            <person name="Casaregola S."/>
            <person name="Despons L."/>
            <person name="Fairhead C."/>
            <person name="Fischer G."/>
            <person name="Lafontaine I."/>
            <person name="Leh V."/>
            <person name="Lemaire M."/>
            <person name="de Montigny J."/>
            <person name="Neuveglise C."/>
            <person name="Thierry A."/>
            <person name="Blanc-Lenfle I."/>
            <person name="Bleykasten C."/>
            <person name="Diffels J."/>
            <person name="Fritsch E."/>
            <person name="Frangeul L."/>
            <person name="Goeffon A."/>
            <person name="Jauniaux N."/>
            <person name="Kachouri-Lafond R."/>
            <person name="Payen C."/>
            <person name="Potier S."/>
            <person name="Pribylova L."/>
            <person name="Ozanne C."/>
            <person name="Richard G.-F."/>
            <person name="Sacerdot C."/>
            <person name="Straub M.-L."/>
            <person name="Talla E."/>
        </authorList>
    </citation>
    <scope>NUCLEOTIDE SEQUENCE [LARGE SCALE GENOMIC DNA]</scope>
    <source>
        <strain evidence="3">ATCC 56472 / CBS 6340 / NRRL Y-8284</strain>
    </source>
</reference>
<dbReference type="AlphaFoldDB" id="C5DDH4"/>
<evidence type="ECO:0000256" key="1">
    <source>
        <dbReference type="SAM" id="MobiDB-lite"/>
    </source>
</evidence>
<feature type="region of interest" description="Disordered" evidence="1">
    <location>
        <begin position="235"/>
        <end position="255"/>
    </location>
</feature>
<proteinExistence type="predicted"/>
<feature type="region of interest" description="Disordered" evidence="1">
    <location>
        <begin position="162"/>
        <end position="200"/>
    </location>
</feature>
<organism evidence="2 3">
    <name type="scientific">Lachancea thermotolerans (strain ATCC 56472 / CBS 6340 / NRRL Y-8284)</name>
    <name type="common">Yeast</name>
    <name type="synonym">Kluyveromyces thermotolerans</name>
    <dbReference type="NCBI Taxonomy" id="559295"/>
    <lineage>
        <taxon>Eukaryota</taxon>
        <taxon>Fungi</taxon>
        <taxon>Dikarya</taxon>
        <taxon>Ascomycota</taxon>
        <taxon>Saccharomycotina</taxon>
        <taxon>Saccharomycetes</taxon>
        <taxon>Saccharomycetales</taxon>
        <taxon>Saccharomycetaceae</taxon>
        <taxon>Lachancea</taxon>
    </lineage>
</organism>
<dbReference type="HOGENOM" id="CLU_733772_0_0_1"/>
<protein>
    <submittedName>
        <fullName evidence="2">KLTH0C01012p</fullName>
    </submittedName>
</protein>
<dbReference type="RefSeq" id="XP_002552273.1">
    <property type="nucleotide sequence ID" value="XM_002552227.1"/>
</dbReference>